<dbReference type="EMBL" id="JBHRTI010000002">
    <property type="protein sequence ID" value="MFC3146169.1"/>
    <property type="molecule type" value="Genomic_DNA"/>
</dbReference>
<dbReference type="EC" id="3.4.15.6" evidence="2"/>
<feature type="signal peptide" evidence="1">
    <location>
        <begin position="1"/>
        <end position="30"/>
    </location>
</feature>
<proteinExistence type="predicted"/>
<evidence type="ECO:0000256" key="1">
    <source>
        <dbReference type="SAM" id="SignalP"/>
    </source>
</evidence>
<protein>
    <submittedName>
        <fullName evidence="2">Cyanophycinase</fullName>
        <ecNumber evidence="2">3.4.15.6</ecNumber>
    </submittedName>
</protein>
<dbReference type="Gene3D" id="3.40.50.880">
    <property type="match status" value="1"/>
</dbReference>
<evidence type="ECO:0000313" key="2">
    <source>
        <dbReference type="EMBL" id="MFC3146169.1"/>
    </source>
</evidence>
<comment type="caution">
    <text evidence="2">The sequence shown here is derived from an EMBL/GenBank/DDBJ whole genome shotgun (WGS) entry which is preliminary data.</text>
</comment>
<reference evidence="3" key="1">
    <citation type="journal article" date="2019" name="Int. J. Syst. Evol. Microbiol.">
        <title>The Global Catalogue of Microorganisms (GCM) 10K type strain sequencing project: providing services to taxonomists for standard genome sequencing and annotation.</title>
        <authorList>
            <consortium name="The Broad Institute Genomics Platform"/>
            <consortium name="The Broad Institute Genome Sequencing Center for Infectious Disease"/>
            <person name="Wu L."/>
            <person name="Ma J."/>
        </authorList>
    </citation>
    <scope>NUCLEOTIDE SEQUENCE [LARGE SCALE GENOMIC DNA]</scope>
    <source>
        <strain evidence="3">KCTC 52168</strain>
    </source>
</reference>
<keyword evidence="1" id="KW-0732">Signal</keyword>
<accession>A0ABV7H172</accession>
<dbReference type="Proteomes" id="UP001595556">
    <property type="component" value="Unassembled WGS sequence"/>
</dbReference>
<dbReference type="InterPro" id="IPR029062">
    <property type="entry name" value="Class_I_gatase-like"/>
</dbReference>
<sequence length="459" mass="47723">MSAHARAVPKVLLSCLLFCLAAAAAAPASAGVLYLMGGGYSDTNSDLFVNGLRRATGKDTGFTPNINSTSNCSSNWATTTCPRIAVVTAASADYATGADAFANDLLTSSGAVSKRGYANLFQTHGFSPRHITAHVDNAGTHAYSGNAAGDANIAIINQADVVFFSGGDQSRIARSFMKGDGSDTPLAAALRARWANGSGAIVIAGDSAGNHILNVTMHGAGISYGYLYFGADLQAKTVATSNPFGDTREGSTSLRYYDNGATLKGLGFLPTTLLSDTHFDSRSGRLGRLIAAQRALGITQGFGVDEDTGFLVDPSTQTGKVFGSGTVIISDTAAASVSSGSYYKVSGVRVSLLSAGDSYSYASKTITSTKAAISSRYYSGYYDSADIFAANETSKTLTRVVDQSASYNVGSAPAPRYTSNPKYPTSAPTIKVRFTRDASTRGWYGGGKYTVSKVLVDVY</sequence>
<dbReference type="SUPFAM" id="SSF52317">
    <property type="entry name" value="Class I glutamine amidotransferase-like"/>
    <property type="match status" value="1"/>
</dbReference>
<keyword evidence="2" id="KW-0645">Protease</keyword>
<feature type="chain" id="PRO_5045061804" evidence="1">
    <location>
        <begin position="31"/>
        <end position="459"/>
    </location>
</feature>
<dbReference type="PANTHER" id="PTHR36175:SF1">
    <property type="entry name" value="CYANOPHYCINASE"/>
    <property type="match status" value="1"/>
</dbReference>
<dbReference type="RefSeq" id="WP_377300452.1">
    <property type="nucleotide sequence ID" value="NZ_CP180191.1"/>
</dbReference>
<dbReference type="PANTHER" id="PTHR36175">
    <property type="entry name" value="CYANOPHYCINASE"/>
    <property type="match status" value="1"/>
</dbReference>
<dbReference type="GO" id="GO:0004180">
    <property type="term" value="F:carboxypeptidase activity"/>
    <property type="evidence" value="ECO:0007669"/>
    <property type="project" value="UniProtKB-KW"/>
</dbReference>
<keyword evidence="2" id="KW-0121">Carboxypeptidase</keyword>
<name>A0ABV7H172_9BURK</name>
<keyword evidence="2" id="KW-0378">Hydrolase</keyword>
<gene>
    <name evidence="2" type="ORF">ACFOEN_00780</name>
</gene>
<keyword evidence="3" id="KW-1185">Reference proteome</keyword>
<dbReference type="GO" id="GO:0008241">
    <property type="term" value="F:peptidyl-dipeptidase activity"/>
    <property type="evidence" value="ECO:0007669"/>
    <property type="project" value="UniProtKB-EC"/>
</dbReference>
<evidence type="ECO:0000313" key="3">
    <source>
        <dbReference type="Proteomes" id="UP001595556"/>
    </source>
</evidence>
<organism evidence="2 3">
    <name type="scientific">Piscinibacterium candidicorallinum</name>
    <dbReference type="NCBI Taxonomy" id="1793872"/>
    <lineage>
        <taxon>Bacteria</taxon>
        <taxon>Pseudomonadati</taxon>
        <taxon>Pseudomonadota</taxon>
        <taxon>Betaproteobacteria</taxon>
        <taxon>Burkholderiales</taxon>
        <taxon>Piscinibacterium</taxon>
    </lineage>
</organism>